<keyword evidence="5 7" id="KW-0732">Signal</keyword>
<evidence type="ECO:0000256" key="5">
    <source>
        <dbReference type="ARBA" id="ARBA00022729"/>
    </source>
</evidence>
<dbReference type="InterPro" id="IPR039455">
    <property type="entry name" value="EPFL"/>
</dbReference>
<dbReference type="PANTHER" id="PTHR33109">
    <property type="entry name" value="EPIDERMAL PATTERNING FACTOR-LIKE PROTEIN 4"/>
    <property type="match status" value="1"/>
</dbReference>
<comment type="similarity">
    <text evidence="2 7">Belongs to the plant cysteine rich small secretory peptide family. Epidermal patterning factor subfamily.</text>
</comment>
<comment type="caution">
    <text evidence="8">The sequence shown here is derived from an EMBL/GenBank/DDBJ whole genome shotgun (WGS) entry which is preliminary data.</text>
</comment>
<proteinExistence type="inferred from homology"/>
<evidence type="ECO:0000256" key="2">
    <source>
        <dbReference type="ARBA" id="ARBA00008127"/>
    </source>
</evidence>
<dbReference type="GO" id="GO:0010052">
    <property type="term" value="P:guard cell differentiation"/>
    <property type="evidence" value="ECO:0007669"/>
    <property type="project" value="UniProtKB-UniRule"/>
</dbReference>
<dbReference type="AlphaFoldDB" id="A0A4S4EUI4"/>
<organism evidence="8 9">
    <name type="scientific">Camellia sinensis var. sinensis</name>
    <name type="common">China tea</name>
    <dbReference type="NCBI Taxonomy" id="542762"/>
    <lineage>
        <taxon>Eukaryota</taxon>
        <taxon>Viridiplantae</taxon>
        <taxon>Streptophyta</taxon>
        <taxon>Embryophyta</taxon>
        <taxon>Tracheophyta</taxon>
        <taxon>Spermatophyta</taxon>
        <taxon>Magnoliopsida</taxon>
        <taxon>eudicotyledons</taxon>
        <taxon>Gunneridae</taxon>
        <taxon>Pentapetalae</taxon>
        <taxon>asterids</taxon>
        <taxon>Ericales</taxon>
        <taxon>Theaceae</taxon>
        <taxon>Camellia</taxon>
    </lineage>
</organism>
<keyword evidence="4 7" id="KW-0964">Secreted</keyword>
<comment type="subcellular location">
    <subcellularLocation>
        <location evidence="1 7">Secreted</location>
    </subcellularLocation>
</comment>
<dbReference type="EMBL" id="SDRB02002058">
    <property type="protein sequence ID" value="THG20232.1"/>
    <property type="molecule type" value="Genomic_DNA"/>
</dbReference>
<evidence type="ECO:0000313" key="9">
    <source>
        <dbReference type="Proteomes" id="UP000306102"/>
    </source>
</evidence>
<protein>
    <recommendedName>
        <fullName evidence="7">Epidermal patterning factor-like protein</fullName>
    </recommendedName>
</protein>
<dbReference type="GO" id="GO:0005576">
    <property type="term" value="C:extracellular region"/>
    <property type="evidence" value="ECO:0007669"/>
    <property type="project" value="UniProtKB-SubCell"/>
</dbReference>
<dbReference type="STRING" id="542762.A0A4S4EUI4"/>
<accession>A0A4S4EUI4</accession>
<keyword evidence="6" id="KW-1015">Disulfide bond</keyword>
<reference evidence="8 9" key="1">
    <citation type="journal article" date="2018" name="Proc. Natl. Acad. Sci. U.S.A.">
        <title>Draft genome sequence of Camellia sinensis var. sinensis provides insights into the evolution of the tea genome and tea quality.</title>
        <authorList>
            <person name="Wei C."/>
            <person name="Yang H."/>
            <person name="Wang S."/>
            <person name="Zhao J."/>
            <person name="Liu C."/>
            <person name="Gao L."/>
            <person name="Xia E."/>
            <person name="Lu Y."/>
            <person name="Tai Y."/>
            <person name="She G."/>
            <person name="Sun J."/>
            <person name="Cao H."/>
            <person name="Tong W."/>
            <person name="Gao Q."/>
            <person name="Li Y."/>
            <person name="Deng W."/>
            <person name="Jiang X."/>
            <person name="Wang W."/>
            <person name="Chen Q."/>
            <person name="Zhang S."/>
            <person name="Li H."/>
            <person name="Wu J."/>
            <person name="Wang P."/>
            <person name="Li P."/>
            <person name="Shi C."/>
            <person name="Zheng F."/>
            <person name="Jian J."/>
            <person name="Huang B."/>
            <person name="Shan D."/>
            <person name="Shi M."/>
            <person name="Fang C."/>
            <person name="Yue Y."/>
            <person name="Li F."/>
            <person name="Li D."/>
            <person name="Wei S."/>
            <person name="Han B."/>
            <person name="Jiang C."/>
            <person name="Yin Y."/>
            <person name="Xia T."/>
            <person name="Zhang Z."/>
            <person name="Bennetzen J.L."/>
            <person name="Zhao S."/>
            <person name="Wan X."/>
        </authorList>
    </citation>
    <scope>NUCLEOTIDE SEQUENCE [LARGE SCALE GENOMIC DNA]</scope>
    <source>
        <strain evidence="9">cv. Shuchazao</strain>
        <tissue evidence="8">Leaf</tissue>
    </source>
</reference>
<sequence length="126" mass="13861">MKGGFVCIVVLLTLLFVPAVMPARHIARQHLHGSHRHPTLPSTVEGVKVKPNNMKVERRPFPVMKHRRADPLQIAGSRLPDCSHACGSCSPCRLVMVSFVCASLAEAETCPIAYKCMCKNKSYPVP</sequence>
<evidence type="ECO:0000313" key="8">
    <source>
        <dbReference type="EMBL" id="THG20232.1"/>
    </source>
</evidence>
<gene>
    <name evidence="8" type="ORF">TEA_007962</name>
</gene>
<evidence type="ECO:0000256" key="7">
    <source>
        <dbReference type="RuleBase" id="RU367102"/>
    </source>
</evidence>
<evidence type="ECO:0000256" key="1">
    <source>
        <dbReference type="ARBA" id="ARBA00004613"/>
    </source>
</evidence>
<dbReference type="Pfam" id="PF17181">
    <property type="entry name" value="EPF"/>
    <property type="match status" value="1"/>
</dbReference>
<keyword evidence="9" id="KW-1185">Reference proteome</keyword>
<feature type="chain" id="PRO_5027149084" description="Epidermal patterning factor-like protein" evidence="7">
    <location>
        <begin position="23"/>
        <end position="126"/>
    </location>
</feature>
<comment type="function">
    <text evidence="7">Controls stomatal patterning.</text>
</comment>
<evidence type="ECO:0000256" key="4">
    <source>
        <dbReference type="ARBA" id="ARBA00022525"/>
    </source>
</evidence>
<dbReference type="Proteomes" id="UP000306102">
    <property type="component" value="Unassembled WGS sequence"/>
</dbReference>
<feature type="signal peptide" evidence="7">
    <location>
        <begin position="1"/>
        <end position="22"/>
    </location>
</feature>
<dbReference type="PANTHER" id="PTHR33109:SF41">
    <property type="entry name" value="PROTEIN EPIDERMAL PATTERNING FACTOR 1"/>
    <property type="match status" value="1"/>
</dbReference>
<keyword evidence="3 7" id="KW-0217">Developmental protein</keyword>
<evidence type="ECO:0000256" key="6">
    <source>
        <dbReference type="ARBA" id="ARBA00023157"/>
    </source>
</evidence>
<evidence type="ECO:0000256" key="3">
    <source>
        <dbReference type="ARBA" id="ARBA00022473"/>
    </source>
</evidence>
<name>A0A4S4EUI4_CAMSN</name>